<keyword evidence="1" id="KW-0812">Transmembrane</keyword>
<proteinExistence type="predicted"/>
<keyword evidence="1" id="KW-1133">Transmembrane helix</keyword>
<sequence length="95" mass="10096">MTRRLLILGLILLAIGLAPVASVALASFIAERAGCELHEGFTNPCLVGGRDIGGTLYTMFVAGWYMLLSLPVALVGLVMLVIGGISALRARRRRT</sequence>
<evidence type="ECO:0000313" key="3">
    <source>
        <dbReference type="Proteomes" id="UP000474757"/>
    </source>
</evidence>
<dbReference type="RefSeq" id="WP_163890204.1">
    <property type="nucleotide sequence ID" value="NZ_JAAFYS010000001.1"/>
</dbReference>
<name>A0A6B2K1D8_9RHOB</name>
<organism evidence="2 3">
    <name type="scientific">Pseudoroseicyclus tamaricis</name>
    <dbReference type="NCBI Taxonomy" id="2705421"/>
    <lineage>
        <taxon>Bacteria</taxon>
        <taxon>Pseudomonadati</taxon>
        <taxon>Pseudomonadota</taxon>
        <taxon>Alphaproteobacteria</taxon>
        <taxon>Rhodobacterales</taxon>
        <taxon>Paracoccaceae</taxon>
        <taxon>Pseudoroseicyclus</taxon>
    </lineage>
</organism>
<dbReference type="Proteomes" id="UP000474757">
    <property type="component" value="Unassembled WGS sequence"/>
</dbReference>
<reference evidence="2 3" key="1">
    <citation type="submission" date="2020-02" db="EMBL/GenBank/DDBJ databases">
        <title>Pseudoroseicyclus tamarix, sp. nov., isolated from offshore sediment of a Tamarix chinensis forest.</title>
        <authorList>
            <person name="Gai Y."/>
        </authorList>
    </citation>
    <scope>NUCLEOTIDE SEQUENCE [LARGE SCALE GENOMIC DNA]</scope>
    <source>
        <strain evidence="2 3">CLL3-39</strain>
    </source>
</reference>
<feature type="transmembrane region" description="Helical" evidence="1">
    <location>
        <begin position="64"/>
        <end position="88"/>
    </location>
</feature>
<gene>
    <name evidence="2" type="ORF">GZA08_04130</name>
</gene>
<evidence type="ECO:0000313" key="2">
    <source>
        <dbReference type="EMBL" id="NDV00156.1"/>
    </source>
</evidence>
<protein>
    <submittedName>
        <fullName evidence="2">Uncharacterized protein</fullName>
    </submittedName>
</protein>
<dbReference type="AlphaFoldDB" id="A0A6B2K1D8"/>
<evidence type="ECO:0000256" key="1">
    <source>
        <dbReference type="SAM" id="Phobius"/>
    </source>
</evidence>
<keyword evidence="3" id="KW-1185">Reference proteome</keyword>
<dbReference type="EMBL" id="JAAGAB010000001">
    <property type="protein sequence ID" value="NDV00156.1"/>
    <property type="molecule type" value="Genomic_DNA"/>
</dbReference>
<comment type="caution">
    <text evidence="2">The sequence shown here is derived from an EMBL/GenBank/DDBJ whole genome shotgun (WGS) entry which is preliminary data.</text>
</comment>
<accession>A0A6B2K1D8</accession>
<keyword evidence="1" id="KW-0472">Membrane</keyword>